<dbReference type="Proteomes" id="UP000248856">
    <property type="component" value="Unassembled WGS sequence"/>
</dbReference>
<name>A0A328YVJ4_9BURK</name>
<feature type="compositionally biased region" description="Pro residues" evidence="1">
    <location>
        <begin position="41"/>
        <end position="53"/>
    </location>
</feature>
<protein>
    <submittedName>
        <fullName evidence="2">Uncharacterized protein</fullName>
    </submittedName>
</protein>
<organism evidence="2 3">
    <name type="scientific">Paracidovorax anthurii</name>
    <dbReference type="NCBI Taxonomy" id="78229"/>
    <lineage>
        <taxon>Bacteria</taxon>
        <taxon>Pseudomonadati</taxon>
        <taxon>Pseudomonadota</taxon>
        <taxon>Betaproteobacteria</taxon>
        <taxon>Burkholderiales</taxon>
        <taxon>Comamonadaceae</taxon>
        <taxon>Paracidovorax</taxon>
    </lineage>
</organism>
<gene>
    <name evidence="2" type="ORF">AX018_103326</name>
</gene>
<feature type="compositionally biased region" description="Basic and acidic residues" evidence="1">
    <location>
        <begin position="355"/>
        <end position="364"/>
    </location>
</feature>
<feature type="region of interest" description="Disordered" evidence="1">
    <location>
        <begin position="314"/>
        <end position="364"/>
    </location>
</feature>
<dbReference type="AlphaFoldDB" id="A0A328YVJ4"/>
<feature type="region of interest" description="Disordered" evidence="1">
    <location>
        <begin position="27"/>
        <end position="55"/>
    </location>
</feature>
<reference evidence="2 3" key="1">
    <citation type="submission" date="2018-06" db="EMBL/GenBank/DDBJ databases">
        <title>Genomic Encyclopedia of Archaeal and Bacterial Type Strains, Phase II (KMG-II): from individual species to whole genera.</title>
        <authorList>
            <person name="Goeker M."/>
        </authorList>
    </citation>
    <scope>NUCLEOTIDE SEQUENCE [LARGE SCALE GENOMIC DNA]</scope>
    <source>
        <strain evidence="2 3">CFPB 3232</strain>
    </source>
</reference>
<dbReference type="RefSeq" id="WP_170146280.1">
    <property type="nucleotide sequence ID" value="NZ_CBCSGC010000012.1"/>
</dbReference>
<keyword evidence="3" id="KW-1185">Reference proteome</keyword>
<accession>A0A328YVJ4</accession>
<evidence type="ECO:0000256" key="1">
    <source>
        <dbReference type="SAM" id="MobiDB-lite"/>
    </source>
</evidence>
<dbReference type="EMBL" id="QLTA01000033">
    <property type="protein sequence ID" value="RAR77988.1"/>
    <property type="molecule type" value="Genomic_DNA"/>
</dbReference>
<evidence type="ECO:0000313" key="3">
    <source>
        <dbReference type="Proteomes" id="UP000248856"/>
    </source>
</evidence>
<comment type="caution">
    <text evidence="2">The sequence shown here is derived from an EMBL/GenBank/DDBJ whole genome shotgun (WGS) entry which is preliminary data.</text>
</comment>
<proteinExistence type="predicted"/>
<sequence length="364" mass="38264">MSRRQQIDQISIASSTHSGISVVSNTTHPMYTAAPPGDIEAPPPGDTQPPEPPTWGDTFKAMRATLGQRSATYFGAHAGAWLLQTASVAILAGSRNGDVSREAIANLSNLVGGSSSAVLKEAIGETMKTMPRLGDAILLPSETVLQREGPRVMAGFNDMWTAIAAAMTNVAVNAELRPLVEKSLTDRGVSPELALPISMMVSALAQRAISATADTVSDLTSTLVKSFLPGATAGNVVNEQIDKQTMMGGITARGLLNFGLTLPLGPLITLRKVMSGNDNDYQRSAASNAMAWTSLNGWIVAKAHLSALYKSLSKPAEAPPAGGDVELAPQHATQAQPHIHLDPVTEQDETNSAESSEHGNERKT</sequence>
<evidence type="ECO:0000313" key="2">
    <source>
        <dbReference type="EMBL" id="RAR77988.1"/>
    </source>
</evidence>